<sequence length="72" mass="8512">MIFKKECERLLHGLDCREKTVSQKLSQDHRSSEKKGYKVQADHIIDKEEKDIRLESKDKRLAFHNQLEKSSA</sequence>
<protein>
    <submittedName>
        <fullName evidence="2">Uncharacterized protein</fullName>
    </submittedName>
</protein>
<feature type="region of interest" description="Disordered" evidence="1">
    <location>
        <begin position="21"/>
        <end position="40"/>
    </location>
</feature>
<dbReference type="AlphaFoldDB" id="A0A1F7I1Q3"/>
<accession>A0A1F7I1Q3</accession>
<evidence type="ECO:0000256" key="1">
    <source>
        <dbReference type="SAM" id="MobiDB-lite"/>
    </source>
</evidence>
<reference evidence="2 3" key="1">
    <citation type="journal article" date="2016" name="Nat. Commun.">
        <title>Thousands of microbial genomes shed light on interconnected biogeochemical processes in an aquifer system.</title>
        <authorList>
            <person name="Anantharaman K."/>
            <person name="Brown C.T."/>
            <person name="Hug L.A."/>
            <person name="Sharon I."/>
            <person name="Castelle C.J."/>
            <person name="Probst A.J."/>
            <person name="Thomas B.C."/>
            <person name="Singh A."/>
            <person name="Wilkins M.J."/>
            <person name="Karaoz U."/>
            <person name="Brodie E.L."/>
            <person name="Williams K.H."/>
            <person name="Hubbard S.S."/>
            <person name="Banfield J.F."/>
        </authorList>
    </citation>
    <scope>NUCLEOTIDE SEQUENCE [LARGE SCALE GENOMIC DNA]</scope>
</reference>
<organism evidence="2 3">
    <name type="scientific">Candidatus Roizmanbacteria bacterium RIFCSPHIGHO2_12_FULL_41_11</name>
    <dbReference type="NCBI Taxonomy" id="1802052"/>
    <lineage>
        <taxon>Bacteria</taxon>
        <taxon>Candidatus Roizmaniibacteriota</taxon>
    </lineage>
</organism>
<comment type="caution">
    <text evidence="2">The sequence shown here is derived from an EMBL/GenBank/DDBJ whole genome shotgun (WGS) entry which is preliminary data.</text>
</comment>
<proteinExistence type="predicted"/>
<gene>
    <name evidence="2" type="ORF">A3F03_04380</name>
</gene>
<dbReference type="Proteomes" id="UP000176803">
    <property type="component" value="Unassembled WGS sequence"/>
</dbReference>
<evidence type="ECO:0000313" key="3">
    <source>
        <dbReference type="Proteomes" id="UP000176803"/>
    </source>
</evidence>
<name>A0A1F7I1Q3_9BACT</name>
<dbReference type="EMBL" id="MGAC01000044">
    <property type="protein sequence ID" value="OGK37323.1"/>
    <property type="molecule type" value="Genomic_DNA"/>
</dbReference>
<evidence type="ECO:0000313" key="2">
    <source>
        <dbReference type="EMBL" id="OGK37323.1"/>
    </source>
</evidence>